<dbReference type="InterPro" id="IPR015943">
    <property type="entry name" value="WD40/YVTN_repeat-like_dom_sf"/>
</dbReference>
<dbReference type="PRINTS" id="PR00320">
    <property type="entry name" value="GPROTEINBRPT"/>
</dbReference>
<dbReference type="Gene3D" id="2.130.10.10">
    <property type="entry name" value="YVTN repeat-like/Quinoprotein amine dehydrogenase"/>
    <property type="match status" value="3"/>
</dbReference>
<keyword evidence="1 3" id="KW-0853">WD repeat</keyword>
<dbReference type="GO" id="GO:0032040">
    <property type="term" value="C:small-subunit processome"/>
    <property type="evidence" value="ECO:0007669"/>
    <property type="project" value="TreeGrafter"/>
</dbReference>
<feature type="repeat" description="WD" evidence="3">
    <location>
        <begin position="379"/>
        <end position="413"/>
    </location>
</feature>
<dbReference type="PROSITE" id="PS50082">
    <property type="entry name" value="WD_REPEATS_2"/>
    <property type="match status" value="4"/>
</dbReference>
<organism evidence="4 5">
    <name type="scientific">Spodoptera exigua</name>
    <name type="common">Beet armyworm</name>
    <name type="synonym">Noctua fulgens</name>
    <dbReference type="NCBI Taxonomy" id="7107"/>
    <lineage>
        <taxon>Eukaryota</taxon>
        <taxon>Metazoa</taxon>
        <taxon>Ecdysozoa</taxon>
        <taxon>Arthropoda</taxon>
        <taxon>Hexapoda</taxon>
        <taxon>Insecta</taxon>
        <taxon>Pterygota</taxon>
        <taxon>Neoptera</taxon>
        <taxon>Endopterygota</taxon>
        <taxon>Lepidoptera</taxon>
        <taxon>Glossata</taxon>
        <taxon>Ditrysia</taxon>
        <taxon>Noctuoidea</taxon>
        <taxon>Noctuidae</taxon>
        <taxon>Amphipyrinae</taxon>
        <taxon>Spodoptera</taxon>
    </lineage>
</organism>
<dbReference type="GO" id="GO:0000462">
    <property type="term" value="P:maturation of SSU-rRNA from tricistronic rRNA transcript (SSU-rRNA, 5.8S rRNA, LSU-rRNA)"/>
    <property type="evidence" value="ECO:0007669"/>
    <property type="project" value="TreeGrafter"/>
</dbReference>
<dbReference type="CDD" id="cd00200">
    <property type="entry name" value="WD40"/>
    <property type="match status" value="1"/>
</dbReference>
<protein>
    <recommendedName>
        <fullName evidence="6">WD repeat-containing protein 55 homolog</fullName>
    </recommendedName>
</protein>
<evidence type="ECO:0000256" key="2">
    <source>
        <dbReference type="ARBA" id="ARBA00022737"/>
    </source>
</evidence>
<evidence type="ECO:0000313" key="5">
    <source>
        <dbReference type="Proteomes" id="UP000814243"/>
    </source>
</evidence>
<dbReference type="Proteomes" id="UP000814243">
    <property type="component" value="Unassembled WGS sequence"/>
</dbReference>
<feature type="repeat" description="WD" evidence="3">
    <location>
        <begin position="308"/>
        <end position="349"/>
    </location>
</feature>
<dbReference type="InterPro" id="IPR027145">
    <property type="entry name" value="PWP2"/>
</dbReference>
<proteinExistence type="predicted"/>
<dbReference type="GO" id="GO:0000028">
    <property type="term" value="P:ribosomal small subunit assembly"/>
    <property type="evidence" value="ECO:0007669"/>
    <property type="project" value="TreeGrafter"/>
</dbReference>
<dbReference type="Pfam" id="PF00400">
    <property type="entry name" value="WD40"/>
    <property type="match status" value="4"/>
</dbReference>
<evidence type="ECO:0008006" key="6">
    <source>
        <dbReference type="Google" id="ProtNLM"/>
    </source>
</evidence>
<dbReference type="PROSITE" id="PS50294">
    <property type="entry name" value="WD_REPEATS_REGION"/>
    <property type="match status" value="3"/>
</dbReference>
<evidence type="ECO:0000313" key="4">
    <source>
        <dbReference type="EMBL" id="KAH9641191.1"/>
    </source>
</evidence>
<sequence>MKFHYKFQNLLGTVYRKGDILFTGDGNCVISPVGNKITVYNLKQNKSNTLSFESYYNYTAIDVSPNGSTLLAVNEIFIMTAPCTFTGEFRSFVMKRVFKKARDEVTCMDWSPCSKLLAVGSKDTTTKIYTVDYLDNLSMYSLSGHTDKIVGVFFEKKSLDLITVSRNGQVCLWEANIDIDDLVVSDVQISHRKKRKIAKDEESFSTGIFYLHEMPDVNLIHTLSISEHRISSIAISSPGDWIAFGCPNIGQLLVWEWQSEQYVMKQQGHSLDMTCLTYSPDGLYIVTGGYDGKVKVWNTTNSFCFVTFNEHKSTVTSITFSANKKFFVSASLDGTVRCYDLTRYRNFRTLTPSTTMRYNLVFNSLTISFTIPGTATSVLGGHEAPVSCVAFSPTLSSSRLVSASWDKTIRIWNCIETSAECETVQLTSDALQVAFRPDGEEIAVSSLDGNITFFNTTTGDQTGSIEGRNDLGSGRADTDLITPEKMLKTKAFTTICYSADGSCILGAGNSKHVCLYSDFINRRLMTEFGNMALVEERGDLEGGDVNVRLPGVRDGDMADRRVKPEVRVHCVRFSPTGDSFAVAATEGLLIYSQNAGIDGTFRYLQNHTPYLNSGVWA</sequence>
<dbReference type="PANTHER" id="PTHR19858">
    <property type="entry name" value="WD40 REPEAT PROTEIN"/>
    <property type="match status" value="1"/>
</dbReference>
<evidence type="ECO:0000256" key="3">
    <source>
        <dbReference type="PROSITE-ProRule" id="PRU00221"/>
    </source>
</evidence>
<comment type="caution">
    <text evidence="4">The sequence shown here is derived from an EMBL/GenBank/DDBJ whole genome shotgun (WGS) entry which is preliminary data.</text>
</comment>
<dbReference type="InterPro" id="IPR036322">
    <property type="entry name" value="WD40_repeat_dom_sf"/>
</dbReference>
<name>A0A922SKW0_SPOEX</name>
<dbReference type="PANTHER" id="PTHR19858:SF0">
    <property type="entry name" value="PERIODIC TRYPTOPHAN PROTEIN 2 HOMOLOG"/>
    <property type="match status" value="1"/>
</dbReference>
<feature type="repeat" description="WD" evidence="3">
    <location>
        <begin position="142"/>
        <end position="174"/>
    </location>
</feature>
<gene>
    <name evidence="4" type="ORF">HF086_004578</name>
</gene>
<dbReference type="InterPro" id="IPR020472">
    <property type="entry name" value="WD40_PAC1"/>
</dbReference>
<dbReference type="SUPFAM" id="SSF50978">
    <property type="entry name" value="WD40 repeat-like"/>
    <property type="match status" value="1"/>
</dbReference>
<keyword evidence="2" id="KW-0677">Repeat</keyword>
<evidence type="ECO:0000256" key="1">
    <source>
        <dbReference type="ARBA" id="ARBA00022574"/>
    </source>
</evidence>
<dbReference type="AlphaFoldDB" id="A0A922SKW0"/>
<dbReference type="GO" id="GO:0034388">
    <property type="term" value="C:Pwp2p-containing subcomplex of 90S preribosome"/>
    <property type="evidence" value="ECO:0007669"/>
    <property type="project" value="TreeGrafter"/>
</dbReference>
<dbReference type="InterPro" id="IPR001680">
    <property type="entry name" value="WD40_rpt"/>
</dbReference>
<accession>A0A922SKW0</accession>
<dbReference type="EMBL" id="JACEFF010000252">
    <property type="protein sequence ID" value="KAH9641191.1"/>
    <property type="molecule type" value="Genomic_DNA"/>
</dbReference>
<feature type="repeat" description="WD" evidence="3">
    <location>
        <begin position="266"/>
        <end position="307"/>
    </location>
</feature>
<dbReference type="SMART" id="SM00320">
    <property type="entry name" value="WD40"/>
    <property type="match status" value="9"/>
</dbReference>
<reference evidence="4" key="1">
    <citation type="journal article" date="2021" name="G3 (Bethesda)">
        <title>Genome and transcriptome analysis of the beet armyworm Spodoptera exigua reveals targets for pest control. .</title>
        <authorList>
            <person name="Simon S."/>
            <person name="Breeschoten T."/>
            <person name="Jansen H.J."/>
            <person name="Dirks R.P."/>
            <person name="Schranz M.E."/>
            <person name="Ros V.I.D."/>
        </authorList>
    </citation>
    <scope>NUCLEOTIDE SEQUENCE</scope>
    <source>
        <strain evidence="4">TB_SE_WUR_2020</strain>
    </source>
</reference>